<organism evidence="1 2">
    <name type="scientific">Paramecium pentaurelia</name>
    <dbReference type="NCBI Taxonomy" id="43138"/>
    <lineage>
        <taxon>Eukaryota</taxon>
        <taxon>Sar</taxon>
        <taxon>Alveolata</taxon>
        <taxon>Ciliophora</taxon>
        <taxon>Intramacronucleata</taxon>
        <taxon>Oligohymenophorea</taxon>
        <taxon>Peniculida</taxon>
        <taxon>Parameciidae</taxon>
        <taxon>Paramecium</taxon>
    </lineage>
</organism>
<name>A0A8S1YKU4_9CILI</name>
<gene>
    <name evidence="1" type="ORF">PPENT_87.1.T1670009</name>
</gene>
<dbReference type="Proteomes" id="UP000689195">
    <property type="component" value="Unassembled WGS sequence"/>
</dbReference>
<protein>
    <submittedName>
        <fullName evidence="1">Uncharacterized protein</fullName>
    </submittedName>
</protein>
<proteinExistence type="predicted"/>
<dbReference type="AlphaFoldDB" id="A0A8S1YKU4"/>
<comment type="caution">
    <text evidence="1">The sequence shown here is derived from an EMBL/GenBank/DDBJ whole genome shotgun (WGS) entry which is preliminary data.</text>
</comment>
<reference evidence="1" key="1">
    <citation type="submission" date="2021-01" db="EMBL/GenBank/DDBJ databases">
        <authorList>
            <consortium name="Genoscope - CEA"/>
            <person name="William W."/>
        </authorList>
    </citation>
    <scope>NUCLEOTIDE SEQUENCE</scope>
</reference>
<dbReference type="EMBL" id="CAJJDO010000167">
    <property type="protein sequence ID" value="CAD8212172.1"/>
    <property type="molecule type" value="Genomic_DNA"/>
</dbReference>
<sequence>MSNLIEYINLDLRASVLIPLGKKYLRTKEIALKSTESQNLRIYLTSLLQGNEKSQRMWELEECQKSFSIINSLEYQSINGRGYYLQKYKYTITTNIKIKYILEKEFYLLIRIINRQSENNNNGTFVDKIIKRKSFKNTQKSYLFKVTQQKIFEYKREITQSFDNIFKQYPILYGYKKEDIQQQNNEYYIDWNQEKLQDLLIIDEFVISKDWLNDYFMPQNYLKLFHIFNSVKHKLFIDSRVGEFSELILFQIKTKSFGSLNAREALTFQLRQKKAKKNLISQFLI</sequence>
<evidence type="ECO:0000313" key="2">
    <source>
        <dbReference type="Proteomes" id="UP000689195"/>
    </source>
</evidence>
<accession>A0A8S1YKU4</accession>
<evidence type="ECO:0000313" key="1">
    <source>
        <dbReference type="EMBL" id="CAD8212172.1"/>
    </source>
</evidence>
<keyword evidence="2" id="KW-1185">Reference proteome</keyword>